<dbReference type="GO" id="GO:0050660">
    <property type="term" value="F:flavin adenine dinucleotide binding"/>
    <property type="evidence" value="ECO:0007669"/>
    <property type="project" value="InterPro"/>
</dbReference>
<dbReference type="InterPro" id="IPR046373">
    <property type="entry name" value="Acyl-CoA_Oxase/DH_mid-dom_sf"/>
</dbReference>
<dbReference type="InterPro" id="IPR037069">
    <property type="entry name" value="AcylCoA_DH/ox_N_sf"/>
</dbReference>
<protein>
    <recommendedName>
        <fullName evidence="2">Acyl-CoA dehydrogenase/oxidase N-terminal domain-containing protein</fullName>
    </recommendedName>
</protein>
<feature type="non-terminal residue" evidence="1">
    <location>
        <position position="203"/>
    </location>
</feature>
<dbReference type="InterPro" id="IPR009100">
    <property type="entry name" value="AcylCoA_DH/oxidase_NM_dom_sf"/>
</dbReference>
<dbReference type="Gene3D" id="1.10.540.10">
    <property type="entry name" value="Acyl-CoA dehydrogenase/oxidase, N-terminal domain"/>
    <property type="match status" value="1"/>
</dbReference>
<dbReference type="Gene3D" id="2.40.110.10">
    <property type="entry name" value="Butyryl-CoA Dehydrogenase, subunit A, domain 2"/>
    <property type="match status" value="1"/>
</dbReference>
<accession>A0A382ZVW3</accession>
<evidence type="ECO:0008006" key="2">
    <source>
        <dbReference type="Google" id="ProtNLM"/>
    </source>
</evidence>
<gene>
    <name evidence="1" type="ORF">METZ01_LOCUS452425</name>
</gene>
<dbReference type="GO" id="GO:0016627">
    <property type="term" value="F:oxidoreductase activity, acting on the CH-CH group of donors"/>
    <property type="evidence" value="ECO:0007669"/>
    <property type="project" value="InterPro"/>
</dbReference>
<proteinExistence type="predicted"/>
<evidence type="ECO:0000313" key="1">
    <source>
        <dbReference type="EMBL" id="SVD99571.1"/>
    </source>
</evidence>
<reference evidence="1" key="1">
    <citation type="submission" date="2018-05" db="EMBL/GenBank/DDBJ databases">
        <authorList>
            <person name="Lanie J.A."/>
            <person name="Ng W.-L."/>
            <person name="Kazmierczak K.M."/>
            <person name="Andrzejewski T.M."/>
            <person name="Davidsen T.M."/>
            <person name="Wayne K.J."/>
            <person name="Tettelin H."/>
            <person name="Glass J.I."/>
            <person name="Rusch D."/>
            <person name="Podicherti R."/>
            <person name="Tsui H.-C.T."/>
            <person name="Winkler M.E."/>
        </authorList>
    </citation>
    <scope>NUCLEOTIDE SEQUENCE</scope>
</reference>
<sequence length="203" mass="21908">MMSLRNRITRLVLSLTASPILGSIAAQAAEADQSRRVSADVIAAIKQNDIMRFTACESLGGLNQSCVRIAQELEAISANCASTAWCLWNHLCTFHLFCGLLGPDNQTFLAGVTQRRDWVCFPAGASTAVRGEIDGDTVRIKGQAAFGSGARYAEWAGVAFVIDDKPQFSLVDLRQHGVNIQDDWHAMSLRASATDTVIYDGAS</sequence>
<dbReference type="EMBL" id="UINC01187053">
    <property type="protein sequence ID" value="SVD99571.1"/>
    <property type="molecule type" value="Genomic_DNA"/>
</dbReference>
<dbReference type="SUPFAM" id="SSF56645">
    <property type="entry name" value="Acyl-CoA dehydrogenase NM domain-like"/>
    <property type="match status" value="1"/>
</dbReference>
<dbReference type="AlphaFoldDB" id="A0A382ZVW3"/>
<organism evidence="1">
    <name type="scientific">marine metagenome</name>
    <dbReference type="NCBI Taxonomy" id="408172"/>
    <lineage>
        <taxon>unclassified sequences</taxon>
        <taxon>metagenomes</taxon>
        <taxon>ecological metagenomes</taxon>
    </lineage>
</organism>
<name>A0A382ZVW3_9ZZZZ</name>